<dbReference type="EMBL" id="JBHRWK010000009">
    <property type="protein sequence ID" value="MFC3448649.1"/>
    <property type="molecule type" value="Genomic_DNA"/>
</dbReference>
<name>A0ABV7NSD1_9PSEU</name>
<evidence type="ECO:0000313" key="3">
    <source>
        <dbReference type="Proteomes" id="UP001595645"/>
    </source>
</evidence>
<keyword evidence="1" id="KW-0472">Membrane</keyword>
<comment type="caution">
    <text evidence="2">The sequence shown here is derived from an EMBL/GenBank/DDBJ whole genome shotgun (WGS) entry which is preliminary data.</text>
</comment>
<protein>
    <submittedName>
        <fullName evidence="2">Uncharacterized protein</fullName>
    </submittedName>
</protein>
<dbReference type="RefSeq" id="WP_378237327.1">
    <property type="nucleotide sequence ID" value="NZ_JBHRWK010000009.1"/>
</dbReference>
<gene>
    <name evidence="2" type="ORF">ACFOSH_04315</name>
</gene>
<feature type="transmembrane region" description="Helical" evidence="1">
    <location>
        <begin position="33"/>
        <end position="56"/>
    </location>
</feature>
<reference evidence="3" key="1">
    <citation type="journal article" date="2019" name="Int. J. Syst. Evol. Microbiol.">
        <title>The Global Catalogue of Microorganisms (GCM) 10K type strain sequencing project: providing services to taxonomists for standard genome sequencing and annotation.</title>
        <authorList>
            <consortium name="The Broad Institute Genomics Platform"/>
            <consortium name="The Broad Institute Genome Sequencing Center for Infectious Disease"/>
            <person name="Wu L."/>
            <person name="Ma J."/>
        </authorList>
    </citation>
    <scope>NUCLEOTIDE SEQUENCE [LARGE SCALE GENOMIC DNA]</scope>
    <source>
        <strain evidence="3">CGMCC 4.7676</strain>
    </source>
</reference>
<keyword evidence="1" id="KW-1133">Transmembrane helix</keyword>
<evidence type="ECO:0000313" key="2">
    <source>
        <dbReference type="EMBL" id="MFC3448649.1"/>
    </source>
</evidence>
<organism evidence="2 3">
    <name type="scientific">Amycolatopsis speibonae</name>
    <dbReference type="NCBI Taxonomy" id="1450224"/>
    <lineage>
        <taxon>Bacteria</taxon>
        <taxon>Bacillati</taxon>
        <taxon>Actinomycetota</taxon>
        <taxon>Actinomycetes</taxon>
        <taxon>Pseudonocardiales</taxon>
        <taxon>Pseudonocardiaceae</taxon>
        <taxon>Amycolatopsis</taxon>
    </lineage>
</organism>
<sequence>MVSKPRVALGMLILAALAGGLLALLISLEVGAFWAKTLPLVFLVGGATFAQSLGLFNKSRKDQAQD</sequence>
<dbReference type="Proteomes" id="UP001595645">
    <property type="component" value="Unassembled WGS sequence"/>
</dbReference>
<accession>A0ABV7NSD1</accession>
<keyword evidence="3" id="KW-1185">Reference proteome</keyword>
<evidence type="ECO:0000256" key="1">
    <source>
        <dbReference type="SAM" id="Phobius"/>
    </source>
</evidence>
<proteinExistence type="predicted"/>
<keyword evidence="1" id="KW-0812">Transmembrane</keyword>